<evidence type="ECO:0000313" key="4">
    <source>
        <dbReference type="Proteomes" id="UP000053244"/>
    </source>
</evidence>
<sequence>MTVRSDLSLQDDLLDVVQKVLQGAAANLRPDLERRMSMAAAELADGRPAMIIVEAVMHALQSLEVDLRSRRAAMADPRHRARLAAEARDDESRLRAFQAQAGKWPRALSDALAATMSDIEFAVHNWLRALLDEGTAVIESPGLAGADLDRWLRQRLVAETEAVHRALHVAAREIGEQVAASIGVSEAVPPVHLDLEPPAELVAHIRRGPRILSERQTMATRLVSVLMPAYSGIMIALIVPRFLGLAMPYWLSTAVAASGAIALGGTALAGEKQRQRSRRNSESAAELRSLIDTFRMAVGKRARDGIRAIELQMQGGLSEAVTNQSQRLLAVAEASRRSAQAGEQPEQALTAIDLDLAFIGELRERTQRLSHPQRALPDGGEQPKALDAALPLTGSPSSGT</sequence>
<dbReference type="RefSeq" id="WP_067684797.1">
    <property type="nucleotide sequence ID" value="NZ_LLZH01000007.1"/>
</dbReference>
<dbReference type="Proteomes" id="UP000053244">
    <property type="component" value="Unassembled WGS sequence"/>
</dbReference>
<evidence type="ECO:0000256" key="1">
    <source>
        <dbReference type="SAM" id="MobiDB-lite"/>
    </source>
</evidence>
<reference evidence="3 4" key="1">
    <citation type="submission" date="2015-10" db="EMBL/GenBank/DDBJ databases">
        <authorList>
            <person name="Gilbert D.G."/>
        </authorList>
    </citation>
    <scope>NUCLEOTIDE SEQUENCE [LARGE SCALE GENOMIC DNA]</scope>
    <source>
        <strain evidence="3 4">NRRL B-16712</strain>
    </source>
</reference>
<evidence type="ECO:0000256" key="2">
    <source>
        <dbReference type="SAM" id="Phobius"/>
    </source>
</evidence>
<accession>A0A0X3VBD3</accession>
<organism evidence="3 4">
    <name type="scientific">Actinoplanes awajinensis subsp. mycoplanecinus</name>
    <dbReference type="NCBI Taxonomy" id="135947"/>
    <lineage>
        <taxon>Bacteria</taxon>
        <taxon>Bacillati</taxon>
        <taxon>Actinomycetota</taxon>
        <taxon>Actinomycetes</taxon>
        <taxon>Micromonosporales</taxon>
        <taxon>Micromonosporaceae</taxon>
        <taxon>Actinoplanes</taxon>
    </lineage>
</organism>
<keyword evidence="4" id="KW-1185">Reference proteome</keyword>
<protein>
    <submittedName>
        <fullName evidence="3">Uncharacterized protein</fullName>
    </submittedName>
</protein>
<name>A0A0X3VBD3_9ACTN</name>
<dbReference type="OrthoDB" id="3564179at2"/>
<keyword evidence="2" id="KW-1133">Transmembrane helix</keyword>
<feature type="transmembrane region" description="Helical" evidence="2">
    <location>
        <begin position="249"/>
        <end position="269"/>
    </location>
</feature>
<feature type="transmembrane region" description="Helical" evidence="2">
    <location>
        <begin position="222"/>
        <end position="243"/>
    </location>
</feature>
<gene>
    <name evidence="3" type="ORF">ADL15_02730</name>
</gene>
<comment type="caution">
    <text evidence="3">The sequence shown here is derived from an EMBL/GenBank/DDBJ whole genome shotgun (WGS) entry which is preliminary data.</text>
</comment>
<proteinExistence type="predicted"/>
<evidence type="ECO:0000313" key="3">
    <source>
        <dbReference type="EMBL" id="KUL42008.1"/>
    </source>
</evidence>
<dbReference type="AlphaFoldDB" id="A0A0X3VBD3"/>
<feature type="region of interest" description="Disordered" evidence="1">
    <location>
        <begin position="368"/>
        <end position="400"/>
    </location>
</feature>
<keyword evidence="2" id="KW-0472">Membrane</keyword>
<dbReference type="EMBL" id="LLZH01000007">
    <property type="protein sequence ID" value="KUL42008.1"/>
    <property type="molecule type" value="Genomic_DNA"/>
</dbReference>
<keyword evidence="2" id="KW-0812">Transmembrane</keyword>